<reference evidence="1 2" key="1">
    <citation type="submission" date="2020-10" db="EMBL/GenBank/DDBJ databases">
        <title>Aquamicrobium zhengzhouensis sp. nov., a exopolysaccharide producing bacterium isolated from farmland soil.</title>
        <authorList>
            <person name="Wang X."/>
        </authorList>
    </citation>
    <scope>NUCLEOTIDE SEQUENCE [LARGE SCALE GENOMIC DNA]</scope>
    <source>
        <strain evidence="2">cd-1</strain>
    </source>
</reference>
<proteinExistence type="predicted"/>
<accession>A0ABS0SDH4</accession>
<dbReference type="Proteomes" id="UP000601789">
    <property type="component" value="Unassembled WGS sequence"/>
</dbReference>
<sequence>MNALLMIILGPAIAKGLSVPRKYSGPPCPRLTAVLLPLPSFNSLLQRGSA</sequence>
<name>A0ABS0SDH4_9HYPH</name>
<protein>
    <submittedName>
        <fullName evidence="1">Uncharacterized protein</fullName>
    </submittedName>
</protein>
<organism evidence="1 2">
    <name type="scientific">Aquamicrobium zhengzhouense</name>
    <dbReference type="NCBI Taxonomy" id="2781738"/>
    <lineage>
        <taxon>Bacteria</taxon>
        <taxon>Pseudomonadati</taxon>
        <taxon>Pseudomonadota</taxon>
        <taxon>Alphaproteobacteria</taxon>
        <taxon>Hyphomicrobiales</taxon>
        <taxon>Phyllobacteriaceae</taxon>
        <taxon>Aquamicrobium</taxon>
    </lineage>
</organism>
<dbReference type="EMBL" id="JADGMQ010000007">
    <property type="protein sequence ID" value="MBI1621350.1"/>
    <property type="molecule type" value="Genomic_DNA"/>
</dbReference>
<evidence type="ECO:0000313" key="2">
    <source>
        <dbReference type="Proteomes" id="UP000601789"/>
    </source>
</evidence>
<keyword evidence="2" id="KW-1185">Reference proteome</keyword>
<evidence type="ECO:0000313" key="1">
    <source>
        <dbReference type="EMBL" id="MBI1621350.1"/>
    </source>
</evidence>
<gene>
    <name evidence="1" type="ORF">IOD40_11815</name>
</gene>
<dbReference type="RefSeq" id="WP_198476736.1">
    <property type="nucleotide sequence ID" value="NZ_JADGMQ010000007.1"/>
</dbReference>
<comment type="caution">
    <text evidence="1">The sequence shown here is derived from an EMBL/GenBank/DDBJ whole genome shotgun (WGS) entry which is preliminary data.</text>
</comment>